<dbReference type="AlphaFoldDB" id="A0ABD5AGK8"/>
<comment type="caution">
    <text evidence="2">The sequence shown here is derived from an EMBL/GenBank/DDBJ whole genome shotgun (WGS) entry which is preliminary data.</text>
</comment>
<evidence type="ECO:0000259" key="1">
    <source>
        <dbReference type="Pfam" id="PF20579"/>
    </source>
</evidence>
<accession>A0ABD5AGK8</accession>
<evidence type="ECO:0000313" key="2">
    <source>
        <dbReference type="EMBL" id="MDP2492366.1"/>
    </source>
</evidence>
<sequence length="127" mass="12619">TGGNFEDLDVDSTPATTTITDTLDTTTVSLSATGSITEAGGTITYTATLTAPAEGAVTVTLDNGESITIADGDTTGTVDVVVAADEDVYVDESTVSAAITGATGGNFEDLDVDSTPATTTITDTLDT</sequence>
<dbReference type="InterPro" id="IPR046779">
    <property type="entry name" value="LapA_adhesin_dom"/>
</dbReference>
<feature type="non-terminal residue" evidence="2">
    <location>
        <position position="1"/>
    </location>
</feature>
<feature type="non-terminal residue" evidence="2">
    <location>
        <position position="127"/>
    </location>
</feature>
<dbReference type="RefSeq" id="WP_305375264.1">
    <property type="nucleotide sequence ID" value="NZ_JAUYVK010000074.1"/>
</dbReference>
<evidence type="ECO:0000313" key="3">
    <source>
        <dbReference type="Proteomes" id="UP001177883"/>
    </source>
</evidence>
<organism evidence="2 3">
    <name type="scientific">Vibrio splendidus</name>
    <dbReference type="NCBI Taxonomy" id="29497"/>
    <lineage>
        <taxon>Bacteria</taxon>
        <taxon>Pseudomonadati</taxon>
        <taxon>Pseudomonadota</taxon>
        <taxon>Gammaproteobacteria</taxon>
        <taxon>Vibrionales</taxon>
        <taxon>Vibrionaceae</taxon>
        <taxon>Vibrio</taxon>
    </lineage>
</organism>
<dbReference type="EMBL" id="JAUYVK010000074">
    <property type="protein sequence ID" value="MDP2492366.1"/>
    <property type="molecule type" value="Genomic_DNA"/>
</dbReference>
<dbReference type="Pfam" id="PF20579">
    <property type="entry name" value="LapA"/>
    <property type="match status" value="1"/>
</dbReference>
<gene>
    <name evidence="2" type="ORF">Q8W38_23790</name>
</gene>
<reference evidence="2" key="1">
    <citation type="submission" date="2023-07" db="EMBL/GenBank/DDBJ databases">
        <title>Genome content predicts the carbon catabolic preferences of heterotrophic bacteria.</title>
        <authorList>
            <person name="Gralka M."/>
        </authorList>
    </citation>
    <scope>NUCLEOTIDE SEQUENCE</scope>
    <source>
        <strain evidence="2">6E03</strain>
    </source>
</reference>
<dbReference type="Proteomes" id="UP001177883">
    <property type="component" value="Unassembled WGS sequence"/>
</dbReference>
<name>A0ABD5AGK8_VIBSP</name>
<feature type="domain" description="LapA adhesin" evidence="1">
    <location>
        <begin position="24"/>
        <end position="124"/>
    </location>
</feature>
<protein>
    <recommendedName>
        <fullName evidence="1">LapA adhesin domain-containing protein</fullName>
    </recommendedName>
</protein>
<proteinExistence type="predicted"/>